<protein>
    <recommendedName>
        <fullName evidence="2">Cytochrome c1</fullName>
    </recommendedName>
</protein>
<evidence type="ECO:0000313" key="14">
    <source>
        <dbReference type="Proteomes" id="UP000630923"/>
    </source>
</evidence>
<keyword evidence="11" id="KW-0732">Signal</keyword>
<gene>
    <name evidence="13" type="ORF">GCM10017044_15000</name>
</gene>
<dbReference type="InterPro" id="IPR009056">
    <property type="entry name" value="Cyt_c-like_dom"/>
</dbReference>
<evidence type="ECO:0000256" key="7">
    <source>
        <dbReference type="ARBA" id="ARBA00023004"/>
    </source>
</evidence>
<evidence type="ECO:0000256" key="10">
    <source>
        <dbReference type="SAM" id="Phobius"/>
    </source>
</evidence>
<dbReference type="EMBL" id="BNCI01000001">
    <property type="protein sequence ID" value="GHF21077.1"/>
    <property type="molecule type" value="Genomic_DNA"/>
</dbReference>
<dbReference type="InterPro" id="IPR002326">
    <property type="entry name" value="Cyt_c1"/>
</dbReference>
<dbReference type="Gene3D" id="1.20.5.100">
    <property type="entry name" value="Cytochrome c1, transmembrane anchor, C-terminal"/>
    <property type="match status" value="1"/>
</dbReference>
<feature type="binding site" description="covalent" evidence="9">
    <location>
        <position position="64"/>
    </location>
    <ligand>
        <name>heme c</name>
        <dbReference type="ChEBI" id="CHEBI:61717"/>
    </ligand>
</feature>
<feature type="binding site" description="covalent" evidence="9">
    <location>
        <position position="63"/>
    </location>
    <ligand>
        <name>heme c</name>
        <dbReference type="ChEBI" id="CHEBI:61717"/>
    </ligand>
</feature>
<dbReference type="AlphaFoldDB" id="A0A919E7B0"/>
<comment type="subcellular location">
    <subcellularLocation>
        <location evidence="1">Membrane</location>
    </subcellularLocation>
</comment>
<dbReference type="GO" id="GO:0046872">
    <property type="term" value="F:metal ion binding"/>
    <property type="evidence" value="ECO:0007669"/>
    <property type="project" value="UniProtKB-KW"/>
</dbReference>
<feature type="chain" id="PRO_5036903562" description="Cytochrome c1" evidence="11">
    <location>
        <begin position="24"/>
        <end position="263"/>
    </location>
</feature>
<keyword evidence="5 9" id="KW-0479">Metal-binding</keyword>
<keyword evidence="7 9" id="KW-0408">Iron</keyword>
<reference evidence="13" key="2">
    <citation type="submission" date="2020-09" db="EMBL/GenBank/DDBJ databases">
        <authorList>
            <person name="Sun Q."/>
            <person name="Kim S."/>
        </authorList>
    </citation>
    <scope>NUCLEOTIDE SEQUENCE</scope>
    <source>
        <strain evidence="13">KCTC 42590</strain>
    </source>
</reference>
<dbReference type="GO" id="GO:0009055">
    <property type="term" value="F:electron transfer activity"/>
    <property type="evidence" value="ECO:0007669"/>
    <property type="project" value="InterPro"/>
</dbReference>
<keyword evidence="3 9" id="KW-0349">Heme</keyword>
<evidence type="ECO:0000313" key="13">
    <source>
        <dbReference type="EMBL" id="GHF21077.1"/>
    </source>
</evidence>
<dbReference type="Gene3D" id="1.10.760.10">
    <property type="entry name" value="Cytochrome c-like domain"/>
    <property type="match status" value="1"/>
</dbReference>
<evidence type="ECO:0000256" key="4">
    <source>
        <dbReference type="ARBA" id="ARBA00022692"/>
    </source>
</evidence>
<name>A0A919E7B0_9PROT</name>
<dbReference type="InterPro" id="IPR036909">
    <property type="entry name" value="Cyt_c-like_dom_sf"/>
</dbReference>
<evidence type="ECO:0000256" key="3">
    <source>
        <dbReference type="ARBA" id="ARBA00022617"/>
    </source>
</evidence>
<dbReference type="FunFam" id="1.10.760.10:FF:000011">
    <property type="entry name" value="Cytochrome c1, putative"/>
    <property type="match status" value="1"/>
</dbReference>
<dbReference type="PANTHER" id="PTHR10266:SF3">
    <property type="entry name" value="CYTOCHROME C1, HEME PROTEIN, MITOCHONDRIAL"/>
    <property type="match status" value="1"/>
</dbReference>
<dbReference type="Proteomes" id="UP000630923">
    <property type="component" value="Unassembled WGS sequence"/>
</dbReference>
<keyword evidence="14" id="KW-1185">Reference proteome</keyword>
<dbReference type="RefSeq" id="WP_191251399.1">
    <property type="nucleotide sequence ID" value="NZ_BNCI01000001.1"/>
</dbReference>
<keyword evidence="6 10" id="KW-1133">Transmembrane helix</keyword>
<feature type="binding site" description="covalent" evidence="9">
    <location>
        <position position="183"/>
    </location>
    <ligand>
        <name>heme c</name>
        <dbReference type="ChEBI" id="CHEBI:61717"/>
    </ligand>
</feature>
<dbReference type="PRINTS" id="PR00603">
    <property type="entry name" value="CYTOCHROMEC1"/>
</dbReference>
<feature type="signal peptide" evidence="11">
    <location>
        <begin position="1"/>
        <end position="23"/>
    </location>
</feature>
<proteinExistence type="predicted"/>
<evidence type="ECO:0000259" key="12">
    <source>
        <dbReference type="PROSITE" id="PS51007"/>
    </source>
</evidence>
<dbReference type="PROSITE" id="PS51007">
    <property type="entry name" value="CYTC"/>
    <property type="match status" value="1"/>
</dbReference>
<evidence type="ECO:0000256" key="11">
    <source>
        <dbReference type="SAM" id="SignalP"/>
    </source>
</evidence>
<feature type="domain" description="Cytochrome c" evidence="12">
    <location>
        <begin position="47"/>
        <end position="220"/>
    </location>
</feature>
<evidence type="ECO:0000256" key="9">
    <source>
        <dbReference type="PIRSR" id="PIRSR602326-1"/>
    </source>
</evidence>
<organism evidence="13 14">
    <name type="scientific">Kordiimonas sediminis</name>
    <dbReference type="NCBI Taxonomy" id="1735581"/>
    <lineage>
        <taxon>Bacteria</taxon>
        <taxon>Pseudomonadati</taxon>
        <taxon>Pseudomonadota</taxon>
        <taxon>Alphaproteobacteria</taxon>
        <taxon>Kordiimonadales</taxon>
        <taxon>Kordiimonadaceae</taxon>
        <taxon>Kordiimonas</taxon>
    </lineage>
</organism>
<comment type="caution">
    <text evidence="13">The sequence shown here is derived from an EMBL/GenBank/DDBJ whole genome shotgun (WGS) entry which is preliminary data.</text>
</comment>
<evidence type="ECO:0000256" key="5">
    <source>
        <dbReference type="ARBA" id="ARBA00022723"/>
    </source>
</evidence>
<dbReference type="GO" id="GO:0016020">
    <property type="term" value="C:membrane"/>
    <property type="evidence" value="ECO:0007669"/>
    <property type="project" value="UniProtKB-SubCell"/>
</dbReference>
<evidence type="ECO:0000256" key="8">
    <source>
        <dbReference type="ARBA" id="ARBA00023136"/>
    </source>
</evidence>
<keyword evidence="8 10" id="KW-0472">Membrane</keyword>
<evidence type="ECO:0000256" key="2">
    <source>
        <dbReference type="ARBA" id="ARBA00016165"/>
    </source>
</evidence>
<feature type="transmembrane region" description="Helical" evidence="10">
    <location>
        <begin position="227"/>
        <end position="244"/>
    </location>
</feature>
<dbReference type="SUPFAM" id="SSF46626">
    <property type="entry name" value="Cytochrome c"/>
    <property type="match status" value="1"/>
</dbReference>
<accession>A0A919E7B0</accession>
<comment type="cofactor">
    <cofactor evidence="9">
        <name>heme c</name>
        <dbReference type="ChEBI" id="CHEBI:61717"/>
    </cofactor>
    <text evidence="9">Binds 1 heme c group covalently per subunit.</text>
</comment>
<keyword evidence="4 10" id="KW-0812">Transmembrane</keyword>
<evidence type="ECO:0000256" key="6">
    <source>
        <dbReference type="ARBA" id="ARBA00022989"/>
    </source>
</evidence>
<dbReference type="GO" id="GO:0020037">
    <property type="term" value="F:heme binding"/>
    <property type="evidence" value="ECO:0007669"/>
    <property type="project" value="InterPro"/>
</dbReference>
<evidence type="ECO:0000256" key="1">
    <source>
        <dbReference type="ARBA" id="ARBA00004370"/>
    </source>
</evidence>
<sequence length="263" mass="28888">MKMIKNIALAAAAVAAFAVGANAAGAAKHPEKVDWQFEGVFGTFDVESAQRGWQVYREVCSACHGLKYFRFRNLDKLGYDEDMIKAFAAEYTVAGEPDDFGDPTERNALPQDAFPNPFPNDNAARASNGGALPPDLSLITKARHDGANYLYSLMTGYEEAPIGVDIPAGKSYNPYFKGGQISMASPLSEGIIEYEDGTAATQEQMAKDVVNFLMYVAEPSLQDRHSLGLNVFLFLLVLTIILYFSMKKIWKPIKAGKNVYEDE</sequence>
<dbReference type="Pfam" id="PF02167">
    <property type="entry name" value="Cytochrom_C1"/>
    <property type="match status" value="1"/>
</dbReference>
<feature type="binding site" description="covalent" evidence="9">
    <location>
        <position position="60"/>
    </location>
    <ligand>
        <name>heme c</name>
        <dbReference type="ChEBI" id="CHEBI:61717"/>
    </ligand>
</feature>
<dbReference type="PANTHER" id="PTHR10266">
    <property type="entry name" value="CYTOCHROME C1"/>
    <property type="match status" value="1"/>
</dbReference>
<reference evidence="13" key="1">
    <citation type="journal article" date="2014" name="Int. J. Syst. Evol. Microbiol.">
        <title>Complete genome sequence of Corynebacterium casei LMG S-19264T (=DSM 44701T), isolated from a smear-ripened cheese.</title>
        <authorList>
            <consortium name="US DOE Joint Genome Institute (JGI-PGF)"/>
            <person name="Walter F."/>
            <person name="Albersmeier A."/>
            <person name="Kalinowski J."/>
            <person name="Ruckert C."/>
        </authorList>
    </citation>
    <scope>NUCLEOTIDE SEQUENCE</scope>
    <source>
        <strain evidence="13">KCTC 42590</strain>
    </source>
</reference>